<name>A0A0D2ZYH2_BRAOL</name>
<dbReference type="eggNOG" id="KOG1075">
    <property type="taxonomic scope" value="Eukaryota"/>
</dbReference>
<proteinExistence type="predicted"/>
<evidence type="ECO:0000313" key="2">
    <source>
        <dbReference type="Proteomes" id="UP000032141"/>
    </source>
</evidence>
<organism evidence="1 2">
    <name type="scientific">Brassica oleracea var. oleracea</name>
    <dbReference type="NCBI Taxonomy" id="109376"/>
    <lineage>
        <taxon>Eukaryota</taxon>
        <taxon>Viridiplantae</taxon>
        <taxon>Streptophyta</taxon>
        <taxon>Embryophyta</taxon>
        <taxon>Tracheophyta</taxon>
        <taxon>Spermatophyta</taxon>
        <taxon>Magnoliopsida</taxon>
        <taxon>eudicotyledons</taxon>
        <taxon>Gunneridae</taxon>
        <taxon>Pentapetalae</taxon>
        <taxon>rosids</taxon>
        <taxon>malvids</taxon>
        <taxon>Brassicales</taxon>
        <taxon>Brassicaceae</taxon>
        <taxon>Brassiceae</taxon>
        <taxon>Brassica</taxon>
    </lineage>
</organism>
<accession>A0A0D2ZYH2</accession>
<keyword evidence="2" id="KW-1185">Reference proteome</keyword>
<sequence length="166" mass="19048">MLSWVGKRAGGATVQCRLDRAVRNADWHEQFPHSTLDDDELRQVILDGWKSPDLPPNATIMEHISSCRKALSEWRRQHNVNSAKLVEELKEKVEGLYADDNATTKEIAAALKDLSDALKAEELFWKQKSRVFWLREGDRNTKNFHALTKQRRARNKITQLLDANGA</sequence>
<protein>
    <submittedName>
        <fullName evidence="1">Uncharacterized protein</fullName>
    </submittedName>
</protein>
<reference evidence="1" key="2">
    <citation type="submission" date="2015-06" db="UniProtKB">
        <authorList>
            <consortium name="EnsemblPlants"/>
        </authorList>
    </citation>
    <scope>IDENTIFICATION</scope>
</reference>
<dbReference type="Proteomes" id="UP000032141">
    <property type="component" value="Unassembled WGS sequence"/>
</dbReference>
<dbReference type="HOGENOM" id="CLU_148274_0_0_1"/>
<dbReference type="EnsemblPlants" id="Bo08994s010.1">
    <property type="protein sequence ID" value="Bo08994s010.1"/>
    <property type="gene ID" value="Bo08994s010"/>
</dbReference>
<dbReference type="Gramene" id="Bo08994s010.1">
    <property type="protein sequence ID" value="Bo08994s010.1"/>
    <property type="gene ID" value="Bo08994s010"/>
</dbReference>
<evidence type="ECO:0000313" key="1">
    <source>
        <dbReference type="EnsemblPlants" id="Bo08994s010.1"/>
    </source>
</evidence>
<reference evidence="1" key="1">
    <citation type="journal article" date="2014" name="Genome Biol.">
        <title>Transcriptome and methylome profiling reveals relics of genome dominance in the mesopolyploid Brassica oleracea.</title>
        <authorList>
            <person name="Parkin I.A."/>
            <person name="Koh C."/>
            <person name="Tang H."/>
            <person name="Robinson S.J."/>
            <person name="Kagale S."/>
            <person name="Clarke W.E."/>
            <person name="Town C.D."/>
            <person name="Nixon J."/>
            <person name="Krishnakumar V."/>
            <person name="Bidwell S.L."/>
            <person name="Denoeud F."/>
            <person name="Belcram H."/>
            <person name="Links M.G."/>
            <person name="Just J."/>
            <person name="Clarke C."/>
            <person name="Bender T."/>
            <person name="Huebert T."/>
            <person name="Mason A.S."/>
            <person name="Pires J.C."/>
            <person name="Barker G."/>
            <person name="Moore J."/>
            <person name="Walley P.G."/>
            <person name="Manoli S."/>
            <person name="Batley J."/>
            <person name="Edwards D."/>
            <person name="Nelson M.N."/>
            <person name="Wang X."/>
            <person name="Paterson A.H."/>
            <person name="King G."/>
            <person name="Bancroft I."/>
            <person name="Chalhoub B."/>
            <person name="Sharpe A.G."/>
        </authorList>
    </citation>
    <scope>NUCLEOTIDE SEQUENCE [LARGE SCALE GENOMIC DNA]</scope>
    <source>
        <strain evidence="1">cv. TO1000</strain>
    </source>
</reference>
<dbReference type="AlphaFoldDB" id="A0A0D2ZYH2"/>